<feature type="domain" description="Glycosyltransferase subfamily 4-like N-terminal" evidence="2">
    <location>
        <begin position="13"/>
        <end position="173"/>
    </location>
</feature>
<evidence type="ECO:0000313" key="4">
    <source>
        <dbReference type="Proteomes" id="UP000236286"/>
    </source>
</evidence>
<dbReference type="EMBL" id="PDZR01000025">
    <property type="protein sequence ID" value="PNG24736.1"/>
    <property type="molecule type" value="Genomic_DNA"/>
</dbReference>
<dbReference type="PANTHER" id="PTHR12526:SF630">
    <property type="entry name" value="GLYCOSYLTRANSFERASE"/>
    <property type="match status" value="1"/>
</dbReference>
<dbReference type="Pfam" id="PF13439">
    <property type="entry name" value="Glyco_transf_4"/>
    <property type="match status" value="1"/>
</dbReference>
<evidence type="ECO:0000259" key="1">
    <source>
        <dbReference type="Pfam" id="PF00534"/>
    </source>
</evidence>
<dbReference type="OrthoDB" id="529131at2"/>
<sequence>MYDVTFICWDFDIGGAQKHTVELARSLREKANLAVGLIGISSASQTRMLSNEDLPHFVRLDRRGFGLAGMFLSLFARLRAHPSRLVVGVNQAATTAAFVSSKAGAHAGQTAGIFHTTDLRNSAEERAQLIHNVAMNRVNHLIFVSENQRRHWEKRGLHSSRQSVILNGVDVDRSACLQERARASIRREAGFADTDVVIGLCAKFREEKNHAQLVDAIAALRARGLPAKALFVGAGTTEAACRRHVDELGLGDACIFAGEHDDVTPFLAAMDVGVLCSTTVETLSLAALEMMAAGLPLVLSDLGGASEIVAEHQNGFLFPVGDTGRLVDRLDSIIRDDALRRDMARESRKIVKVKFRRDRMVNEYIRRFGEILKIDEAARGFSP</sequence>
<dbReference type="Proteomes" id="UP000236286">
    <property type="component" value="Unassembled WGS sequence"/>
</dbReference>
<name>A0A2J7TD87_METSI</name>
<dbReference type="CDD" id="cd03801">
    <property type="entry name" value="GT4_PimA-like"/>
    <property type="match status" value="1"/>
</dbReference>
<dbReference type="InterPro" id="IPR028098">
    <property type="entry name" value="Glyco_trans_4-like_N"/>
</dbReference>
<dbReference type="SUPFAM" id="SSF53756">
    <property type="entry name" value="UDP-Glycosyltransferase/glycogen phosphorylase"/>
    <property type="match status" value="1"/>
</dbReference>
<evidence type="ECO:0008006" key="5">
    <source>
        <dbReference type="Google" id="ProtNLM"/>
    </source>
</evidence>
<evidence type="ECO:0000313" key="3">
    <source>
        <dbReference type="EMBL" id="PNG24736.1"/>
    </source>
</evidence>
<reference evidence="3 4" key="1">
    <citation type="submission" date="2017-10" db="EMBL/GenBank/DDBJ databases">
        <title>Genome announcement of Methylocella silvestris TVC from permafrost.</title>
        <authorList>
            <person name="Wang J."/>
            <person name="Geng K."/>
            <person name="Ul-Haque F."/>
            <person name="Crombie A.T."/>
            <person name="Street L.E."/>
            <person name="Wookey P.A."/>
            <person name="Murrell J.C."/>
            <person name="Pratscher J."/>
        </authorList>
    </citation>
    <scope>NUCLEOTIDE SEQUENCE [LARGE SCALE GENOMIC DNA]</scope>
    <source>
        <strain evidence="3 4">TVC</strain>
    </source>
</reference>
<protein>
    <recommendedName>
        <fullName evidence="5">Glycosyl transferase group 1</fullName>
    </recommendedName>
</protein>
<comment type="caution">
    <text evidence="3">The sequence shown here is derived from an EMBL/GenBank/DDBJ whole genome shotgun (WGS) entry which is preliminary data.</text>
</comment>
<dbReference type="InterPro" id="IPR001296">
    <property type="entry name" value="Glyco_trans_1"/>
</dbReference>
<dbReference type="GO" id="GO:0016757">
    <property type="term" value="F:glycosyltransferase activity"/>
    <property type="evidence" value="ECO:0007669"/>
    <property type="project" value="InterPro"/>
</dbReference>
<organism evidence="3 4">
    <name type="scientific">Methylocella silvestris</name>
    <dbReference type="NCBI Taxonomy" id="199596"/>
    <lineage>
        <taxon>Bacteria</taxon>
        <taxon>Pseudomonadati</taxon>
        <taxon>Pseudomonadota</taxon>
        <taxon>Alphaproteobacteria</taxon>
        <taxon>Hyphomicrobiales</taxon>
        <taxon>Beijerinckiaceae</taxon>
        <taxon>Methylocella</taxon>
    </lineage>
</organism>
<dbReference type="Gene3D" id="3.40.50.2000">
    <property type="entry name" value="Glycogen Phosphorylase B"/>
    <property type="match status" value="2"/>
</dbReference>
<accession>A0A2J7TD87</accession>
<dbReference type="RefSeq" id="WP_102844960.1">
    <property type="nucleotide sequence ID" value="NZ_PDZR01000025.1"/>
</dbReference>
<dbReference type="PANTHER" id="PTHR12526">
    <property type="entry name" value="GLYCOSYLTRANSFERASE"/>
    <property type="match status" value="1"/>
</dbReference>
<dbReference type="AlphaFoldDB" id="A0A2J7TD87"/>
<feature type="domain" description="Glycosyl transferase family 1" evidence="1">
    <location>
        <begin position="183"/>
        <end position="349"/>
    </location>
</feature>
<dbReference type="Pfam" id="PF00534">
    <property type="entry name" value="Glycos_transf_1"/>
    <property type="match status" value="1"/>
</dbReference>
<proteinExistence type="predicted"/>
<gene>
    <name evidence="3" type="ORF">CR492_17195</name>
</gene>
<evidence type="ECO:0000259" key="2">
    <source>
        <dbReference type="Pfam" id="PF13439"/>
    </source>
</evidence>